<keyword evidence="12" id="KW-1185">Reference proteome</keyword>
<comment type="catalytic activity">
    <reaction evidence="1">
        <text>ATP-independent breakage of single-stranded DNA, followed by passage and rejoining.</text>
        <dbReference type="EC" id="5.6.2.1"/>
    </reaction>
</comment>
<dbReference type="GO" id="GO:0006265">
    <property type="term" value="P:DNA topological change"/>
    <property type="evidence" value="ECO:0007669"/>
    <property type="project" value="InterPro"/>
</dbReference>
<dbReference type="InterPro" id="IPR011010">
    <property type="entry name" value="DNA_brk_join_enz"/>
</dbReference>
<keyword evidence="4" id="KW-0799">Topoisomerase</keyword>
<feature type="domain" description="DNA topoisomerase IB N-terminal" evidence="8">
    <location>
        <begin position="29"/>
        <end position="77"/>
    </location>
</feature>
<evidence type="ECO:0000313" key="10">
    <source>
        <dbReference type="EMBL" id="TXD79694.1"/>
    </source>
</evidence>
<proteinExistence type="inferred from homology"/>
<evidence type="ECO:0000256" key="6">
    <source>
        <dbReference type="ARBA" id="ARBA00023235"/>
    </source>
</evidence>
<reference evidence="10 12" key="2">
    <citation type="submission" date="2019-08" db="EMBL/GenBank/DDBJ databases">
        <title>Genome of Algoriphagus ratkowskyi IC026.</title>
        <authorList>
            <person name="Bowman J.P."/>
        </authorList>
    </citation>
    <scope>NUCLEOTIDE SEQUENCE [LARGE SCALE GENOMIC DNA]</scope>
    <source>
        <strain evidence="10 12">IC026</strain>
    </source>
</reference>
<keyword evidence="5" id="KW-0238">DNA-binding</keyword>
<sequence>MVTAAELPKGLVYIRDSQPGIIRKKRGRGFTFLDKDNQKLSDSSHLARIEDLVIPPAWKNVWISPKKNSYLQATGVDDKGRKQYLYHTKWSEYSSKIKYNDLLKFGFYLPKLRERYQKDLRKKTWDKNKVLALATALLDELHLRVGNKQYTETNKTHGLTTLRRKHLKEDGSNLLINYIAKSGKERSVALTNKRLIRLLKDCSQLPGHDLFRYQEDGKWYTVDSSELNEYISHEAPEGDYYTAKYFRTWGANCVCIKHTDKVATLCQESRKKPETTLIKMVAEDMGHTVAVCKSSYLHPVILSQCLNPEEIKYCLPNDFSEEGYKSEEIKLMQILCSQVSEHVTS</sequence>
<dbReference type="EMBL" id="QKZU01000009">
    <property type="protein sequence ID" value="PZX55377.1"/>
    <property type="molecule type" value="Genomic_DNA"/>
</dbReference>
<dbReference type="SUPFAM" id="SSF56349">
    <property type="entry name" value="DNA breaking-rejoining enzymes"/>
    <property type="match status" value="1"/>
</dbReference>
<evidence type="ECO:0000313" key="11">
    <source>
        <dbReference type="Proteomes" id="UP000249115"/>
    </source>
</evidence>
<comment type="similarity">
    <text evidence="2">Belongs to the type IB topoisomerase family.</text>
</comment>
<dbReference type="Gene3D" id="3.90.15.10">
    <property type="entry name" value="Topoisomerase I, Chain A, domain 3"/>
    <property type="match status" value="1"/>
</dbReference>
<dbReference type="Gene3D" id="3.30.66.10">
    <property type="entry name" value="DNA topoisomerase I domain"/>
    <property type="match status" value="1"/>
</dbReference>
<dbReference type="Gene3D" id="1.10.132.120">
    <property type="match status" value="1"/>
</dbReference>
<dbReference type="EC" id="5.6.2.1" evidence="3"/>
<reference evidence="9 11" key="1">
    <citation type="submission" date="2018-06" db="EMBL/GenBank/DDBJ databases">
        <title>Genomic Encyclopedia of Archaeal and Bacterial Type Strains, Phase II (KMG-II): from individual species to whole genera.</title>
        <authorList>
            <person name="Goeker M."/>
        </authorList>
    </citation>
    <scope>NUCLEOTIDE SEQUENCE [LARGE SCALE GENOMIC DNA]</scope>
    <source>
        <strain evidence="9 11">DSM 22686</strain>
    </source>
</reference>
<comment type="caution">
    <text evidence="9">The sequence shown here is derived from an EMBL/GenBank/DDBJ whole genome shotgun (WGS) entry which is preliminary data.</text>
</comment>
<dbReference type="PRINTS" id="PR00416">
    <property type="entry name" value="EUTPISMRASEI"/>
</dbReference>
<dbReference type="Pfam" id="PF01028">
    <property type="entry name" value="Topoisom_I"/>
    <property type="match status" value="1"/>
</dbReference>
<dbReference type="Proteomes" id="UP000321927">
    <property type="component" value="Unassembled WGS sequence"/>
</dbReference>
<evidence type="ECO:0000256" key="5">
    <source>
        <dbReference type="ARBA" id="ARBA00023125"/>
    </source>
</evidence>
<evidence type="ECO:0000256" key="3">
    <source>
        <dbReference type="ARBA" id="ARBA00012891"/>
    </source>
</evidence>
<dbReference type="SUPFAM" id="SSF55869">
    <property type="entry name" value="DNA topoisomerase I domain"/>
    <property type="match status" value="1"/>
</dbReference>
<gene>
    <name evidence="10" type="ORF">ESW18_00755</name>
    <name evidence="9" type="ORF">LV84_02515</name>
</gene>
<evidence type="ECO:0000313" key="9">
    <source>
        <dbReference type="EMBL" id="PZX55377.1"/>
    </source>
</evidence>
<keyword evidence="6 9" id="KW-0413">Isomerase</keyword>
<evidence type="ECO:0000256" key="4">
    <source>
        <dbReference type="ARBA" id="ARBA00023029"/>
    </source>
</evidence>
<dbReference type="Proteomes" id="UP000249115">
    <property type="component" value="Unassembled WGS sequence"/>
</dbReference>
<dbReference type="GO" id="GO:0003677">
    <property type="term" value="F:DNA binding"/>
    <property type="evidence" value="ECO:0007669"/>
    <property type="project" value="UniProtKB-KW"/>
</dbReference>
<feature type="domain" description="DNA topoisomerase I catalytic core eukaryotic-type" evidence="7">
    <location>
        <begin position="92"/>
        <end position="294"/>
    </location>
</feature>
<dbReference type="OrthoDB" id="9778962at2"/>
<evidence type="ECO:0000256" key="1">
    <source>
        <dbReference type="ARBA" id="ARBA00000213"/>
    </source>
</evidence>
<name>A0A2W7RIH8_9BACT</name>
<evidence type="ECO:0000256" key="2">
    <source>
        <dbReference type="ARBA" id="ARBA00006645"/>
    </source>
</evidence>
<dbReference type="GO" id="GO:0003917">
    <property type="term" value="F:DNA topoisomerase type I (single strand cut, ATP-independent) activity"/>
    <property type="evidence" value="ECO:0007669"/>
    <property type="project" value="UniProtKB-EC"/>
</dbReference>
<organism evidence="9 11">
    <name type="scientific">Algoriphagus ratkowskyi</name>
    <dbReference type="NCBI Taxonomy" id="57028"/>
    <lineage>
        <taxon>Bacteria</taxon>
        <taxon>Pseudomonadati</taxon>
        <taxon>Bacteroidota</taxon>
        <taxon>Cytophagia</taxon>
        <taxon>Cytophagales</taxon>
        <taxon>Cyclobacteriaceae</taxon>
        <taxon>Algoriphagus</taxon>
    </lineage>
</organism>
<dbReference type="InterPro" id="IPR001631">
    <property type="entry name" value="TopoI"/>
</dbReference>
<dbReference type="AlphaFoldDB" id="A0A2W7RIH8"/>
<accession>A0A2W7RIH8</accession>
<evidence type="ECO:0000313" key="12">
    <source>
        <dbReference type="Proteomes" id="UP000321927"/>
    </source>
</evidence>
<dbReference type="InterPro" id="IPR013500">
    <property type="entry name" value="TopoI_cat_euk"/>
</dbReference>
<dbReference type="RefSeq" id="WP_086501915.1">
    <property type="nucleotide sequence ID" value="NZ_MSSV01000011.1"/>
</dbReference>
<dbReference type="EMBL" id="VORV01000001">
    <property type="protein sequence ID" value="TXD79694.1"/>
    <property type="molecule type" value="Genomic_DNA"/>
</dbReference>
<dbReference type="InterPro" id="IPR014711">
    <property type="entry name" value="TopoI_cat_a-hlx-sub_euk"/>
</dbReference>
<dbReference type="InterPro" id="IPR035447">
    <property type="entry name" value="DNA_topo_I_N_sf"/>
</dbReference>
<evidence type="ECO:0000259" key="8">
    <source>
        <dbReference type="Pfam" id="PF21338"/>
    </source>
</evidence>
<dbReference type="InterPro" id="IPR049331">
    <property type="entry name" value="Top1B_N_bact"/>
</dbReference>
<dbReference type="Pfam" id="PF21338">
    <property type="entry name" value="Top1B_N_bact"/>
    <property type="match status" value="1"/>
</dbReference>
<evidence type="ECO:0000259" key="7">
    <source>
        <dbReference type="Pfam" id="PF01028"/>
    </source>
</evidence>
<protein>
    <recommendedName>
        <fullName evidence="3">DNA topoisomerase</fullName>
        <ecNumber evidence="3">5.6.2.1</ecNumber>
    </recommendedName>
</protein>
<dbReference type="PROSITE" id="PS52038">
    <property type="entry name" value="TOPO_IB_2"/>
    <property type="match status" value="1"/>
</dbReference>